<keyword evidence="3" id="KW-1185">Reference proteome</keyword>
<evidence type="ECO:0000313" key="1">
    <source>
        <dbReference type="EMBL" id="BBG25284.1"/>
    </source>
</evidence>
<sequence length="170" mass="19873">MRKITLTSHFKVQTGYLTWNELSIAIKSWDEKLSLRVRNLDLELENEEIREIVNKVKKIDLGIRESQPKVSNEISEFCFSFPNIEVKLLVDWTSQDTKCLINGKDAFLSRLSCFGVECTSLGIMFSRDVQFLIFSLNERRAFLHILVLDINSFINEIIFYKLNKKFKVAD</sequence>
<accession>A0A510E784</accession>
<reference evidence="2 3" key="2">
    <citation type="journal article" date="2020" name="Int. J. Syst. Evol. Microbiol.">
        <title>Sulfuracidifex tepidarius gen. nov., sp. nov. and transfer of Sulfolobus metallicus Huber and Stetter 1992 to the genus Sulfuracidifex as Sulfuracidifex metallicus comb. nov.</title>
        <authorList>
            <person name="Itoh T."/>
            <person name="Miura T."/>
            <person name="Sakai H.D."/>
            <person name="Kato S."/>
            <person name="Ohkuma M."/>
            <person name="Takashina T."/>
        </authorList>
    </citation>
    <scope>NUCLEOTIDE SEQUENCE</scope>
    <source>
        <strain evidence="1 3">IC-006</strain>
        <strain evidence="2">IC-007</strain>
    </source>
</reference>
<accession>A0A510DYH6</accession>
<dbReference type="Proteomes" id="UP000325030">
    <property type="component" value="Chromosome"/>
</dbReference>
<proteinExistence type="predicted"/>
<evidence type="ECO:0000313" key="4">
    <source>
        <dbReference type="Proteomes" id="UP000325030"/>
    </source>
</evidence>
<dbReference type="Proteomes" id="UP000322983">
    <property type="component" value="Chromosome"/>
</dbReference>
<name>A0A510E784_9CREN</name>
<dbReference type="EMBL" id="AP018929">
    <property type="protein sequence ID" value="BBG25284.1"/>
    <property type="molecule type" value="Genomic_DNA"/>
</dbReference>
<organism evidence="2 4">
    <name type="scientific">Sulfuracidifex tepidarius</name>
    <dbReference type="NCBI Taxonomy" id="1294262"/>
    <lineage>
        <taxon>Archaea</taxon>
        <taxon>Thermoproteota</taxon>
        <taxon>Thermoprotei</taxon>
        <taxon>Sulfolobales</taxon>
        <taxon>Sulfolobaceae</taxon>
        <taxon>Sulfuracidifex</taxon>
    </lineage>
</organism>
<gene>
    <name evidence="1" type="ORF">IC006_2619</name>
    <name evidence="2" type="ORF">IC007_2633</name>
</gene>
<dbReference type="EMBL" id="AP018930">
    <property type="protein sequence ID" value="BBG28078.1"/>
    <property type="molecule type" value="Genomic_DNA"/>
</dbReference>
<reference evidence="4" key="1">
    <citation type="submission" date="2018-09" db="EMBL/GenBank/DDBJ databases">
        <title>Complete Genome Sequencing of Sulfolobus sp. JCM 16834.</title>
        <authorList>
            <person name="Kato S."/>
            <person name="Itoh T."/>
            <person name="Ohkuma M."/>
        </authorList>
    </citation>
    <scope>NUCLEOTIDE SEQUENCE [LARGE SCALE GENOMIC DNA]</scope>
    <source>
        <strain evidence="4">IC-007</strain>
    </source>
</reference>
<dbReference type="KEGG" id="step:IC006_2619"/>
<evidence type="ECO:0000313" key="3">
    <source>
        <dbReference type="Proteomes" id="UP000322983"/>
    </source>
</evidence>
<evidence type="ECO:0000313" key="2">
    <source>
        <dbReference type="EMBL" id="BBG28078.1"/>
    </source>
</evidence>
<dbReference type="STRING" id="1294262.GCA_001316085_01516"/>
<dbReference type="AlphaFoldDB" id="A0A510E784"/>
<protein>
    <submittedName>
        <fullName evidence="2">Uncharacterized protein</fullName>
    </submittedName>
</protein>